<accession>A7KHG3</accession>
<sequence>MAEILKFVYIVILFVSLLLIVVASERECVTDDDCEKLYPTNEYRMMCDSGYCMNLLNGKIIYLLCLKKKKFLIIISVLL</sequence>
<dbReference type="Pfam" id="PF07127">
    <property type="entry name" value="Nodulin_late"/>
    <property type="match status" value="1"/>
</dbReference>
<protein>
    <submittedName>
        <fullName evidence="3">Nodule-specific cysteine-rich peptide 333</fullName>
    </submittedName>
</protein>
<name>A7KHG3_MEDTR</name>
<keyword evidence="1" id="KW-0472">Membrane</keyword>
<proteinExistence type="evidence at transcript level"/>
<keyword evidence="1" id="KW-0812">Transmembrane</keyword>
<dbReference type="GO" id="GO:0046872">
    <property type="term" value="F:metal ion binding"/>
    <property type="evidence" value="ECO:0007669"/>
    <property type="project" value="InterPro"/>
</dbReference>
<evidence type="ECO:0000256" key="1">
    <source>
        <dbReference type="SAM" id="Phobius"/>
    </source>
</evidence>
<dbReference type="InterPro" id="IPR009810">
    <property type="entry name" value="Nodulin_late_dom"/>
</dbReference>
<feature type="transmembrane region" description="Helical" evidence="1">
    <location>
        <begin position="7"/>
        <end position="24"/>
    </location>
</feature>
<reference evidence="3" key="1">
    <citation type="journal article" date="2007" name="Mol. Plant Microbe Interact.">
        <title>Genomic organization and evolutionary insights on GRP and NCR genes, two large nodule-specific gene families in Medicago truncatula.</title>
        <authorList>
            <person name="Alunni B."/>
            <person name="Kevei Z."/>
            <person name="Redondo-Nieto M."/>
            <person name="Kondorosi A."/>
            <person name="Mergaert P."/>
            <person name="Kondorosi E."/>
        </authorList>
    </citation>
    <scope>NUCLEOTIDE SEQUENCE</scope>
</reference>
<evidence type="ECO:0000313" key="3">
    <source>
        <dbReference type="EMBL" id="ABS31470.1"/>
    </source>
</evidence>
<dbReference type="ExpressionAtlas" id="A7KHG3">
    <property type="expression patterns" value="differential"/>
</dbReference>
<keyword evidence="1" id="KW-1133">Transmembrane helix</keyword>
<evidence type="ECO:0000259" key="2">
    <source>
        <dbReference type="Pfam" id="PF07127"/>
    </source>
</evidence>
<feature type="domain" description="Late nodulin" evidence="2">
    <location>
        <begin position="1"/>
        <end position="52"/>
    </location>
</feature>
<organism evidence="3">
    <name type="scientific">Medicago truncatula</name>
    <name type="common">Barrel medic</name>
    <name type="synonym">Medicago tribuloides</name>
    <dbReference type="NCBI Taxonomy" id="3880"/>
    <lineage>
        <taxon>Eukaryota</taxon>
        <taxon>Viridiplantae</taxon>
        <taxon>Streptophyta</taxon>
        <taxon>Embryophyta</taxon>
        <taxon>Tracheophyta</taxon>
        <taxon>Spermatophyta</taxon>
        <taxon>Magnoliopsida</taxon>
        <taxon>eudicotyledons</taxon>
        <taxon>Gunneridae</taxon>
        <taxon>Pentapetalae</taxon>
        <taxon>rosids</taxon>
        <taxon>fabids</taxon>
        <taxon>Fabales</taxon>
        <taxon>Fabaceae</taxon>
        <taxon>Papilionoideae</taxon>
        <taxon>50 kb inversion clade</taxon>
        <taxon>NPAAA clade</taxon>
        <taxon>Hologalegina</taxon>
        <taxon>IRL clade</taxon>
        <taxon>Trifolieae</taxon>
        <taxon>Medicago</taxon>
    </lineage>
</organism>
<dbReference type="EMBL" id="EF414384">
    <property type="protein sequence ID" value="ABS31470.1"/>
    <property type="molecule type" value="mRNA"/>
</dbReference>
<dbReference type="AlphaFoldDB" id="A7KHG3"/>